<evidence type="ECO:0000313" key="4">
    <source>
        <dbReference type="EMBL" id="CCU72391.1"/>
    </source>
</evidence>
<protein>
    <recommendedName>
        <fullName evidence="3">DUF4124 domain-containing protein</fullName>
    </recommendedName>
</protein>
<reference evidence="4 5" key="1">
    <citation type="journal article" date="2013" name="Genome Announc.">
        <title>Genome Sequence of Thalassolituus oleivorans MIL-1 (DSM 14913T).</title>
        <authorList>
            <person name="Golyshin P.N."/>
            <person name="Werner J."/>
            <person name="Chernikova T.N."/>
            <person name="Tran H."/>
            <person name="Ferrer M."/>
            <person name="Yakimov M.M."/>
            <person name="Teeling H."/>
            <person name="Golyshina O.V."/>
        </authorList>
    </citation>
    <scope>NUCLEOTIDE SEQUENCE [LARGE SCALE GENOMIC DNA]</scope>
    <source>
        <strain evidence="4 5">MIL-1</strain>
    </source>
</reference>
<keyword evidence="2" id="KW-0732">Signal</keyword>
<dbReference type="InterPro" id="IPR025392">
    <property type="entry name" value="DUF4124"/>
</dbReference>
<name>M5DSI7_9GAMM</name>
<dbReference type="KEGG" id="tol:TOL_1982"/>
<dbReference type="EMBL" id="HF680312">
    <property type="protein sequence ID" value="CCU72391.1"/>
    <property type="molecule type" value="Genomic_DNA"/>
</dbReference>
<proteinExistence type="predicted"/>
<dbReference type="AlphaFoldDB" id="M5DSI7"/>
<dbReference type="GeneID" id="79176815"/>
<keyword evidence="5" id="KW-1185">Reference proteome</keyword>
<evidence type="ECO:0000313" key="5">
    <source>
        <dbReference type="Proteomes" id="UP000011866"/>
    </source>
</evidence>
<dbReference type="STRING" id="187493.CN03_08415"/>
<gene>
    <name evidence="4" type="ORF">TOL_1982</name>
</gene>
<sequence length="162" mass="18535">MKYLMMILVVASNGALAGQYYECKDAQGKKLFSQMPCPSQYVDEEVKVFKDEGSSMAGEASREEAPLRRDYAQELSDSNNSIRLNRQIERSEKKLEMLRQSYERDTSKLKVDAMEISGVNARNRAQQVIDQINARETKYIAERKKEAETLEAAKKALKELEN</sequence>
<evidence type="ECO:0000256" key="2">
    <source>
        <dbReference type="SAM" id="SignalP"/>
    </source>
</evidence>
<feature type="signal peptide" evidence="2">
    <location>
        <begin position="1"/>
        <end position="17"/>
    </location>
</feature>
<dbReference type="HOGENOM" id="CLU_1634578_0_0_6"/>
<organism evidence="4 5">
    <name type="scientific">Thalassolituus oleivorans MIL-1</name>
    <dbReference type="NCBI Taxonomy" id="1298593"/>
    <lineage>
        <taxon>Bacteria</taxon>
        <taxon>Pseudomonadati</taxon>
        <taxon>Pseudomonadota</taxon>
        <taxon>Gammaproteobacteria</taxon>
        <taxon>Oceanospirillales</taxon>
        <taxon>Oceanospirillaceae</taxon>
        <taxon>Thalassolituus</taxon>
    </lineage>
</organism>
<evidence type="ECO:0000259" key="3">
    <source>
        <dbReference type="Pfam" id="PF13511"/>
    </source>
</evidence>
<feature type="chain" id="PRO_5004065612" description="DUF4124 domain-containing protein" evidence="2">
    <location>
        <begin position="18"/>
        <end position="162"/>
    </location>
</feature>
<accession>M5DSI7</accession>
<dbReference type="RefSeq" id="WP_015487111.1">
    <property type="nucleotide sequence ID" value="NC_020888.1"/>
</dbReference>
<dbReference type="Proteomes" id="UP000011866">
    <property type="component" value="Chromosome"/>
</dbReference>
<evidence type="ECO:0000256" key="1">
    <source>
        <dbReference type="SAM" id="Coils"/>
    </source>
</evidence>
<feature type="domain" description="DUF4124" evidence="3">
    <location>
        <begin position="8"/>
        <end position="47"/>
    </location>
</feature>
<dbReference type="Pfam" id="PF13511">
    <property type="entry name" value="DUF4124"/>
    <property type="match status" value="1"/>
</dbReference>
<keyword evidence="1" id="KW-0175">Coiled coil</keyword>
<feature type="coiled-coil region" evidence="1">
    <location>
        <begin position="81"/>
        <end position="108"/>
    </location>
</feature>